<dbReference type="Pfam" id="PF05050">
    <property type="entry name" value="Methyltransf_21"/>
    <property type="match status" value="1"/>
</dbReference>
<accession>A0A7X0H984</accession>
<dbReference type="NCBIfam" id="TIGR01444">
    <property type="entry name" value="fkbM_fam"/>
    <property type="match status" value="1"/>
</dbReference>
<evidence type="ECO:0000313" key="3">
    <source>
        <dbReference type="Proteomes" id="UP000541810"/>
    </source>
</evidence>
<dbReference type="Proteomes" id="UP000541810">
    <property type="component" value="Unassembled WGS sequence"/>
</dbReference>
<dbReference type="CDD" id="cd02440">
    <property type="entry name" value="AdoMet_MTases"/>
    <property type="match status" value="1"/>
</dbReference>
<evidence type="ECO:0000313" key="2">
    <source>
        <dbReference type="EMBL" id="MBB6430119.1"/>
    </source>
</evidence>
<dbReference type="InterPro" id="IPR006342">
    <property type="entry name" value="FkbM_mtfrase"/>
</dbReference>
<dbReference type="EMBL" id="JACHGY010000001">
    <property type="protein sequence ID" value="MBB6430119.1"/>
    <property type="molecule type" value="Genomic_DNA"/>
</dbReference>
<protein>
    <submittedName>
        <fullName evidence="2">FkbM family methyltransferase</fullName>
    </submittedName>
</protein>
<gene>
    <name evidence="2" type="ORF">HNQ40_001925</name>
</gene>
<dbReference type="SUPFAM" id="SSF53335">
    <property type="entry name" value="S-adenosyl-L-methionine-dependent methyltransferases"/>
    <property type="match status" value="1"/>
</dbReference>
<reference evidence="2 3" key="1">
    <citation type="submission" date="2020-08" db="EMBL/GenBank/DDBJ databases">
        <title>Genomic Encyclopedia of Type Strains, Phase IV (KMG-IV): sequencing the most valuable type-strain genomes for metagenomic binning, comparative biology and taxonomic classification.</title>
        <authorList>
            <person name="Goeker M."/>
        </authorList>
    </citation>
    <scope>NUCLEOTIDE SEQUENCE [LARGE SCALE GENOMIC DNA]</scope>
    <source>
        <strain evidence="2 3">DSM 103725</strain>
    </source>
</reference>
<dbReference type="Gene3D" id="3.40.50.150">
    <property type="entry name" value="Vaccinia Virus protein VP39"/>
    <property type="match status" value="1"/>
</dbReference>
<dbReference type="InterPro" id="IPR052514">
    <property type="entry name" value="SAM-dependent_MTase"/>
</dbReference>
<name>A0A7X0H984_9BACT</name>
<dbReference type="AlphaFoldDB" id="A0A7X0H984"/>
<evidence type="ECO:0000259" key="1">
    <source>
        <dbReference type="Pfam" id="PF05050"/>
    </source>
</evidence>
<dbReference type="GO" id="GO:0008168">
    <property type="term" value="F:methyltransferase activity"/>
    <property type="evidence" value="ECO:0007669"/>
    <property type="project" value="UniProtKB-KW"/>
</dbReference>
<keyword evidence="2" id="KW-0808">Transferase</keyword>
<dbReference type="GO" id="GO:0032259">
    <property type="term" value="P:methylation"/>
    <property type="evidence" value="ECO:0007669"/>
    <property type="project" value="UniProtKB-KW"/>
</dbReference>
<comment type="caution">
    <text evidence="2">The sequence shown here is derived from an EMBL/GenBank/DDBJ whole genome shotgun (WGS) entry which is preliminary data.</text>
</comment>
<sequence length="282" mass="31835">MRRTVMGLLRDILKEIQYLRNNGMSCYLGNDTVLTQVRGFKMVCPSDDMGGTPHLILDGNWELAVTKIFEGCIKPGMTVLDIGANIGYFTLHAARSVGPEGKVYAFEPEQRNLWYLRHNLMLNGHHWAEVVDKALWKEAGTMTLRTLEDYCGGHTLVGVDPAQLQEDQMVQVPTITLDEFLGDNKKVDVIKMDAEGAEPFILEGMKQTLEANPTIKILMEFAPEFVTGAGLDYHEYLRGIEAMGFSIGLIDWDVKVKPIDLDKLDEFLPTRIWPQMLMLERG</sequence>
<dbReference type="RefSeq" id="WP_184677657.1">
    <property type="nucleotide sequence ID" value="NZ_JACHGY010000001.1"/>
</dbReference>
<proteinExistence type="predicted"/>
<dbReference type="PANTHER" id="PTHR34203:SF15">
    <property type="entry name" value="SLL1173 PROTEIN"/>
    <property type="match status" value="1"/>
</dbReference>
<keyword evidence="3" id="KW-1185">Reference proteome</keyword>
<organism evidence="2 3">
    <name type="scientific">Algisphaera agarilytica</name>
    <dbReference type="NCBI Taxonomy" id="1385975"/>
    <lineage>
        <taxon>Bacteria</taxon>
        <taxon>Pseudomonadati</taxon>
        <taxon>Planctomycetota</taxon>
        <taxon>Phycisphaerae</taxon>
        <taxon>Phycisphaerales</taxon>
        <taxon>Phycisphaeraceae</taxon>
        <taxon>Algisphaera</taxon>
    </lineage>
</organism>
<feature type="domain" description="Methyltransferase FkbM" evidence="1">
    <location>
        <begin position="81"/>
        <end position="245"/>
    </location>
</feature>
<dbReference type="InterPro" id="IPR029063">
    <property type="entry name" value="SAM-dependent_MTases_sf"/>
</dbReference>
<dbReference type="PANTHER" id="PTHR34203">
    <property type="entry name" value="METHYLTRANSFERASE, FKBM FAMILY PROTEIN"/>
    <property type="match status" value="1"/>
</dbReference>
<keyword evidence="2" id="KW-0489">Methyltransferase</keyword>